<keyword evidence="5 9" id="KW-0418">Kinase</keyword>
<dbReference type="InterPro" id="IPR003594">
    <property type="entry name" value="HATPase_dom"/>
</dbReference>
<evidence type="ECO:0000256" key="5">
    <source>
        <dbReference type="ARBA" id="ARBA00022777"/>
    </source>
</evidence>
<comment type="catalytic activity">
    <reaction evidence="1">
        <text>ATP + protein L-histidine = ADP + protein N-phospho-L-histidine.</text>
        <dbReference type="EC" id="2.7.13.3"/>
    </reaction>
</comment>
<dbReference type="Pfam" id="PF02518">
    <property type="entry name" value="HATPase_c"/>
    <property type="match status" value="1"/>
</dbReference>
<dbReference type="InterPro" id="IPR005467">
    <property type="entry name" value="His_kinase_dom"/>
</dbReference>
<dbReference type="PROSITE" id="PS50109">
    <property type="entry name" value="HIS_KIN"/>
    <property type="match status" value="1"/>
</dbReference>
<evidence type="ECO:0000259" key="8">
    <source>
        <dbReference type="PROSITE" id="PS50109"/>
    </source>
</evidence>
<dbReference type="InterPro" id="IPR050736">
    <property type="entry name" value="Sensor_HK_Regulatory"/>
</dbReference>
<dbReference type="SUPFAM" id="SSF47384">
    <property type="entry name" value="Homodimeric domain of signal transducing histidine kinase"/>
    <property type="match status" value="1"/>
</dbReference>
<evidence type="ECO:0000256" key="2">
    <source>
        <dbReference type="ARBA" id="ARBA00012438"/>
    </source>
</evidence>
<dbReference type="SUPFAM" id="SSF55874">
    <property type="entry name" value="ATPase domain of HSP90 chaperone/DNA topoisomerase II/histidine kinase"/>
    <property type="match status" value="1"/>
</dbReference>
<sequence length="453" mass="51198">MLKHFTKTLVKKFLTEQDDYTDHFFCLIVCLTFLFSAVSTLFNFLIGLPGMVTVWSAIISLTLLLVVFLFRYPGKKYRSFAKGLFYISAVITLNGMWIFNGGSQSPSPIIFLAFMALIVFLEPKPGVGFISLLLGLNVVALLLLELHFPDMVVMYQSAKQRTLDFVVVISFLFLAVVPALTYSRQIIIQQKEQAEKDNQQKSAYLANMSHEIRTPMNAIVGFAELLKSPDLTKSEQHDYIDIIRQNSDLLLNMLNNILDLSKLEAKLVEINTSEFSISSLFTQIFNAHITQIRKTKLHFEQDIPDELRNIVIKSDRTLLFQVFSNLITNAIKVTRQGEIRYGVRLKNQRIHFFVFDTGPGIPKQQQEKIFERFSQLNNGSNVNTTADGVGLGLSICKAILNLLDGQIKLHSEVNKGSTFIFSFSSEVISCNIGEKDSGHPVNIPVMEKEQAFS</sequence>
<feature type="transmembrane region" description="Helical" evidence="7">
    <location>
        <begin position="52"/>
        <end position="71"/>
    </location>
</feature>
<dbReference type="EMBL" id="QPIZ01000037">
    <property type="protein sequence ID" value="RCW27494.1"/>
    <property type="molecule type" value="Genomic_DNA"/>
</dbReference>
<comment type="caution">
    <text evidence="9">The sequence shown here is derived from an EMBL/GenBank/DDBJ whole genome shotgun (WGS) entry which is preliminary data.</text>
</comment>
<evidence type="ECO:0000256" key="1">
    <source>
        <dbReference type="ARBA" id="ARBA00000085"/>
    </source>
</evidence>
<dbReference type="Gene3D" id="1.10.287.130">
    <property type="match status" value="1"/>
</dbReference>
<organism evidence="9 10">
    <name type="scientific">Marinilabilia salmonicolor</name>
    <dbReference type="NCBI Taxonomy" id="989"/>
    <lineage>
        <taxon>Bacteria</taxon>
        <taxon>Pseudomonadati</taxon>
        <taxon>Bacteroidota</taxon>
        <taxon>Bacteroidia</taxon>
        <taxon>Marinilabiliales</taxon>
        <taxon>Marinilabiliaceae</taxon>
        <taxon>Marinilabilia</taxon>
    </lineage>
</organism>
<evidence type="ECO:0000256" key="6">
    <source>
        <dbReference type="ARBA" id="ARBA00023012"/>
    </source>
</evidence>
<evidence type="ECO:0000313" key="9">
    <source>
        <dbReference type="EMBL" id="RCW27494.1"/>
    </source>
</evidence>
<name>A0A368UJF2_9BACT</name>
<dbReference type="RefSeq" id="WP_114438082.1">
    <property type="nucleotide sequence ID" value="NZ_QPIZ01000037.1"/>
</dbReference>
<evidence type="ECO:0000256" key="7">
    <source>
        <dbReference type="SAM" id="Phobius"/>
    </source>
</evidence>
<feature type="transmembrane region" description="Helical" evidence="7">
    <location>
        <begin position="83"/>
        <end position="99"/>
    </location>
</feature>
<keyword evidence="10" id="KW-1185">Reference proteome</keyword>
<dbReference type="InterPro" id="IPR036890">
    <property type="entry name" value="HATPase_C_sf"/>
</dbReference>
<dbReference type="AlphaFoldDB" id="A0A368UJF2"/>
<keyword evidence="7" id="KW-0472">Membrane</keyword>
<dbReference type="PRINTS" id="PR00344">
    <property type="entry name" value="BCTRLSENSOR"/>
</dbReference>
<dbReference type="PANTHER" id="PTHR43711:SF31">
    <property type="entry name" value="HISTIDINE KINASE"/>
    <property type="match status" value="1"/>
</dbReference>
<evidence type="ECO:0000256" key="3">
    <source>
        <dbReference type="ARBA" id="ARBA00022553"/>
    </source>
</evidence>
<dbReference type="InterPro" id="IPR003661">
    <property type="entry name" value="HisK_dim/P_dom"/>
</dbReference>
<dbReference type="CDD" id="cd00082">
    <property type="entry name" value="HisKA"/>
    <property type="match status" value="1"/>
</dbReference>
<keyword evidence="7" id="KW-0812">Transmembrane</keyword>
<dbReference type="PANTHER" id="PTHR43711">
    <property type="entry name" value="TWO-COMPONENT HISTIDINE KINASE"/>
    <property type="match status" value="1"/>
</dbReference>
<feature type="transmembrane region" description="Helical" evidence="7">
    <location>
        <begin position="128"/>
        <end position="148"/>
    </location>
</feature>
<dbReference type="SMART" id="SM00388">
    <property type="entry name" value="HisKA"/>
    <property type="match status" value="1"/>
</dbReference>
<dbReference type="GO" id="GO:0000155">
    <property type="term" value="F:phosphorelay sensor kinase activity"/>
    <property type="evidence" value="ECO:0007669"/>
    <property type="project" value="InterPro"/>
</dbReference>
<keyword evidence="4" id="KW-0808">Transferase</keyword>
<evidence type="ECO:0000256" key="4">
    <source>
        <dbReference type="ARBA" id="ARBA00022679"/>
    </source>
</evidence>
<dbReference type="InterPro" id="IPR004358">
    <property type="entry name" value="Sig_transdc_His_kin-like_C"/>
</dbReference>
<keyword evidence="7" id="KW-1133">Transmembrane helix</keyword>
<dbReference type="EC" id="2.7.13.3" evidence="2"/>
<dbReference type="Gene3D" id="3.30.565.10">
    <property type="entry name" value="Histidine kinase-like ATPase, C-terminal domain"/>
    <property type="match status" value="1"/>
</dbReference>
<feature type="transmembrane region" description="Helical" evidence="7">
    <location>
        <begin position="21"/>
        <end position="46"/>
    </location>
</feature>
<feature type="transmembrane region" description="Helical" evidence="7">
    <location>
        <begin position="163"/>
        <end position="182"/>
    </location>
</feature>
<keyword evidence="3" id="KW-0597">Phosphoprotein</keyword>
<dbReference type="Pfam" id="PF00512">
    <property type="entry name" value="HisKA"/>
    <property type="match status" value="1"/>
</dbReference>
<protein>
    <recommendedName>
        <fullName evidence="2">histidine kinase</fullName>
        <ecNumber evidence="2">2.7.13.3</ecNumber>
    </recommendedName>
</protein>
<evidence type="ECO:0000313" key="10">
    <source>
        <dbReference type="Proteomes" id="UP000252733"/>
    </source>
</evidence>
<dbReference type="Proteomes" id="UP000252733">
    <property type="component" value="Unassembled WGS sequence"/>
</dbReference>
<gene>
    <name evidence="9" type="ORF">DFO77_13726</name>
</gene>
<accession>A0A368UJF2</accession>
<proteinExistence type="predicted"/>
<reference evidence="9 10" key="1">
    <citation type="submission" date="2018-07" db="EMBL/GenBank/DDBJ databases">
        <title>Freshwater and sediment microbial communities from various areas in North America, analyzing microbe dynamics in response to fracking.</title>
        <authorList>
            <person name="Lamendella R."/>
        </authorList>
    </citation>
    <scope>NUCLEOTIDE SEQUENCE [LARGE SCALE GENOMIC DNA]</scope>
    <source>
        <strain evidence="9 10">160A</strain>
    </source>
</reference>
<dbReference type="SMART" id="SM00387">
    <property type="entry name" value="HATPase_c"/>
    <property type="match status" value="1"/>
</dbReference>
<dbReference type="InterPro" id="IPR036097">
    <property type="entry name" value="HisK_dim/P_sf"/>
</dbReference>
<feature type="domain" description="Histidine kinase" evidence="8">
    <location>
        <begin position="207"/>
        <end position="427"/>
    </location>
</feature>
<keyword evidence="6" id="KW-0902">Two-component regulatory system</keyword>